<dbReference type="Pfam" id="PF01636">
    <property type="entry name" value="APH"/>
    <property type="match status" value="1"/>
</dbReference>
<protein>
    <submittedName>
        <fullName evidence="2">Phosphotransferase family protein</fullName>
    </submittedName>
</protein>
<name>A0ABV5K5W3_9ACTN</name>
<dbReference type="RefSeq" id="WP_140010683.1">
    <property type="nucleotide sequence ID" value="NZ_JBHMDG010000002.1"/>
</dbReference>
<dbReference type="InterPro" id="IPR002575">
    <property type="entry name" value="Aminoglycoside_PTrfase"/>
</dbReference>
<comment type="caution">
    <text evidence="2">The sequence shown here is derived from an EMBL/GenBank/DDBJ whole genome shotgun (WGS) entry which is preliminary data.</text>
</comment>
<evidence type="ECO:0000313" key="3">
    <source>
        <dbReference type="Proteomes" id="UP001589750"/>
    </source>
</evidence>
<gene>
    <name evidence="2" type="ORF">ACFFRI_03665</name>
</gene>
<dbReference type="Gene3D" id="3.90.1200.10">
    <property type="match status" value="1"/>
</dbReference>
<dbReference type="SUPFAM" id="SSF56112">
    <property type="entry name" value="Protein kinase-like (PK-like)"/>
    <property type="match status" value="1"/>
</dbReference>
<evidence type="ECO:0000259" key="1">
    <source>
        <dbReference type="Pfam" id="PF01636"/>
    </source>
</evidence>
<accession>A0ABV5K5W3</accession>
<proteinExistence type="predicted"/>
<organism evidence="2 3">
    <name type="scientific">Nocardioides plantarum</name>
    <dbReference type="NCBI Taxonomy" id="29299"/>
    <lineage>
        <taxon>Bacteria</taxon>
        <taxon>Bacillati</taxon>
        <taxon>Actinomycetota</taxon>
        <taxon>Actinomycetes</taxon>
        <taxon>Propionibacteriales</taxon>
        <taxon>Nocardioidaceae</taxon>
        <taxon>Nocardioides</taxon>
    </lineage>
</organism>
<reference evidence="2 3" key="1">
    <citation type="submission" date="2024-09" db="EMBL/GenBank/DDBJ databases">
        <authorList>
            <person name="Sun Q."/>
            <person name="Mori K."/>
        </authorList>
    </citation>
    <scope>NUCLEOTIDE SEQUENCE [LARGE SCALE GENOMIC DNA]</scope>
    <source>
        <strain evidence="2 3">JCM 9626</strain>
    </source>
</reference>
<evidence type="ECO:0000313" key="2">
    <source>
        <dbReference type="EMBL" id="MFB9312134.1"/>
    </source>
</evidence>
<keyword evidence="3" id="KW-1185">Reference proteome</keyword>
<dbReference type="EMBL" id="JBHMDG010000002">
    <property type="protein sequence ID" value="MFB9312134.1"/>
    <property type="molecule type" value="Genomic_DNA"/>
</dbReference>
<dbReference type="Proteomes" id="UP001589750">
    <property type="component" value="Unassembled WGS sequence"/>
</dbReference>
<dbReference type="InterPro" id="IPR011009">
    <property type="entry name" value="Kinase-like_dom_sf"/>
</dbReference>
<sequence length="315" mass="32587">MTAYDDARSLLTGLGLAPGEVLGHGAEGVAVALPGDRVAKVWHQPSLARARAAKATLDAVARSGLPFATPQVLEVLDPSDTGGVTVTIEAHLPGAQLGRAYADGDGDGEPLPVDAARVDHLVAVLAALASVEPTAAMSGLPVLPDEPPFAAGGDFAEQLAALVERRVAQARGPLMAAVPDLGPVTRATVRALGGLAPARPALVHGDLVPMNVHVEDGRVVAVLDLGFLTTAGDPAFDAAVTASIFDMYGPRHRDSEAILDEAFTTRLGHDPHRFAVHRAAYALATATVFSPDGSDGHFDWCVQMLRRDDVRAAIA</sequence>
<feature type="domain" description="Aminoglycoside phosphotransferase" evidence="1">
    <location>
        <begin position="35"/>
        <end position="247"/>
    </location>
</feature>